<proteinExistence type="predicted"/>
<dbReference type="EMBL" id="KV417327">
    <property type="protein sequence ID" value="KZO91162.1"/>
    <property type="molecule type" value="Genomic_DNA"/>
</dbReference>
<reference evidence="2 3" key="1">
    <citation type="journal article" date="2016" name="Mol. Biol. Evol.">
        <title>Comparative Genomics of Early-Diverging Mushroom-Forming Fungi Provides Insights into the Origins of Lignocellulose Decay Capabilities.</title>
        <authorList>
            <person name="Nagy L.G."/>
            <person name="Riley R."/>
            <person name="Tritt A."/>
            <person name="Adam C."/>
            <person name="Daum C."/>
            <person name="Floudas D."/>
            <person name="Sun H."/>
            <person name="Yadav J.S."/>
            <person name="Pangilinan J."/>
            <person name="Larsson K.H."/>
            <person name="Matsuura K."/>
            <person name="Barry K."/>
            <person name="Labutti K."/>
            <person name="Kuo R."/>
            <person name="Ohm R.A."/>
            <person name="Bhattacharya S.S."/>
            <person name="Shirouzu T."/>
            <person name="Yoshinaga Y."/>
            <person name="Martin F.M."/>
            <person name="Grigoriev I.V."/>
            <person name="Hibbett D.S."/>
        </authorList>
    </citation>
    <scope>NUCLEOTIDE SEQUENCE [LARGE SCALE GENOMIC DNA]</scope>
    <source>
        <strain evidence="2 3">TUFC12733</strain>
    </source>
</reference>
<feature type="compositionally biased region" description="Polar residues" evidence="1">
    <location>
        <begin position="254"/>
        <end position="289"/>
    </location>
</feature>
<feature type="compositionally biased region" description="Polar residues" evidence="1">
    <location>
        <begin position="66"/>
        <end position="79"/>
    </location>
</feature>
<gene>
    <name evidence="2" type="ORF">CALVIDRAFT_365333</name>
</gene>
<dbReference type="Proteomes" id="UP000076738">
    <property type="component" value="Unassembled WGS sequence"/>
</dbReference>
<feature type="region of interest" description="Disordered" evidence="1">
    <location>
        <begin position="150"/>
        <end position="214"/>
    </location>
</feature>
<sequence length="466" mass="50131">MSSNNGNYRALSYESISEFSEELGSPPSPQRPRPSATTSRTRSDRYTATSRTGPQSASAKGKRKMSTTTSAVPSTVGDSKTSDRKRPFEDGQNHNTSRTRPRPDLHNDNDITNAYYNGHLNSFSPHGAIFQLPIIPATGIRVVPGRWVPYSPRTQRRRDKGLPTSAASNRSQSPTLPTSSRHHLSDSNANNQRSSDFGPSRIQAGRGAQSVNGAEVHEEFRRALAQLAVPLSAPGIVPSTLPRRSVTGPERSRISTGWNVDSVSTTLAPLSSKTTPPSNTSLQPPSEQAATVLAPSAPVQAPPTVPSPPVQAPPTVPSPRIQIPPAAASTAFQVPPAESSKAPSRDASSDDTLTSLPLPSAAVRFPERAPSAVTTPVPNASNEGALNLRNLPSALHRQVSTALRVAHCQDMDVKLKAIRNIYYTKHPDEWFPLLCEVLPSAQLLDSVYGNMLERKLQDLWPSNAET</sequence>
<feature type="region of interest" description="Disordered" evidence="1">
    <location>
        <begin position="17"/>
        <end position="110"/>
    </location>
</feature>
<dbReference type="AlphaFoldDB" id="A0A167H2J7"/>
<feature type="compositionally biased region" description="Low complexity" evidence="1">
    <location>
        <begin position="33"/>
        <end position="52"/>
    </location>
</feature>
<feature type="compositionally biased region" description="Basic and acidic residues" evidence="1">
    <location>
        <begin position="80"/>
        <end position="92"/>
    </location>
</feature>
<evidence type="ECO:0000256" key="1">
    <source>
        <dbReference type="SAM" id="MobiDB-lite"/>
    </source>
</evidence>
<feature type="region of interest" description="Disordered" evidence="1">
    <location>
        <begin position="234"/>
        <end position="356"/>
    </location>
</feature>
<accession>A0A167H2J7</accession>
<evidence type="ECO:0000313" key="3">
    <source>
        <dbReference type="Proteomes" id="UP000076738"/>
    </source>
</evidence>
<keyword evidence="3" id="KW-1185">Reference proteome</keyword>
<feature type="compositionally biased region" description="Polar residues" evidence="1">
    <location>
        <begin position="165"/>
        <end position="179"/>
    </location>
</feature>
<feature type="compositionally biased region" description="Pro residues" evidence="1">
    <location>
        <begin position="300"/>
        <end position="317"/>
    </location>
</feature>
<feature type="compositionally biased region" description="Polar residues" evidence="1">
    <location>
        <begin position="186"/>
        <end position="197"/>
    </location>
</feature>
<evidence type="ECO:0000313" key="2">
    <source>
        <dbReference type="EMBL" id="KZO91162.1"/>
    </source>
</evidence>
<organism evidence="2 3">
    <name type="scientific">Calocera viscosa (strain TUFC12733)</name>
    <dbReference type="NCBI Taxonomy" id="1330018"/>
    <lineage>
        <taxon>Eukaryota</taxon>
        <taxon>Fungi</taxon>
        <taxon>Dikarya</taxon>
        <taxon>Basidiomycota</taxon>
        <taxon>Agaricomycotina</taxon>
        <taxon>Dacrymycetes</taxon>
        <taxon>Dacrymycetales</taxon>
        <taxon>Dacrymycetaceae</taxon>
        <taxon>Calocera</taxon>
    </lineage>
</organism>
<name>A0A167H2J7_CALVF</name>
<protein>
    <submittedName>
        <fullName evidence="2">Uncharacterized protein</fullName>
    </submittedName>
</protein>